<evidence type="ECO:0000259" key="1">
    <source>
        <dbReference type="Pfam" id="PF01031"/>
    </source>
</evidence>
<feature type="domain" description="Dynamin stalk" evidence="1">
    <location>
        <begin position="52"/>
        <end position="250"/>
    </location>
</feature>
<dbReference type="GO" id="GO:0016020">
    <property type="term" value="C:membrane"/>
    <property type="evidence" value="ECO:0007669"/>
    <property type="project" value="TreeGrafter"/>
</dbReference>
<gene>
    <name evidence="2" type="ORF">TEA_009766</name>
</gene>
<dbReference type="PANTHER" id="PTHR11566">
    <property type="entry name" value="DYNAMIN"/>
    <property type="match status" value="1"/>
</dbReference>
<proteinExistence type="predicted"/>
<dbReference type="Pfam" id="PF01031">
    <property type="entry name" value="Dynamin_M"/>
    <property type="match status" value="1"/>
</dbReference>
<name>A0A4S4DQZ3_CAMSN</name>
<reference evidence="2 3" key="1">
    <citation type="journal article" date="2018" name="Proc. Natl. Acad. Sci. U.S.A.">
        <title>Draft genome sequence of Camellia sinensis var. sinensis provides insights into the evolution of the tea genome and tea quality.</title>
        <authorList>
            <person name="Wei C."/>
            <person name="Yang H."/>
            <person name="Wang S."/>
            <person name="Zhao J."/>
            <person name="Liu C."/>
            <person name="Gao L."/>
            <person name="Xia E."/>
            <person name="Lu Y."/>
            <person name="Tai Y."/>
            <person name="She G."/>
            <person name="Sun J."/>
            <person name="Cao H."/>
            <person name="Tong W."/>
            <person name="Gao Q."/>
            <person name="Li Y."/>
            <person name="Deng W."/>
            <person name="Jiang X."/>
            <person name="Wang W."/>
            <person name="Chen Q."/>
            <person name="Zhang S."/>
            <person name="Li H."/>
            <person name="Wu J."/>
            <person name="Wang P."/>
            <person name="Li P."/>
            <person name="Shi C."/>
            <person name="Zheng F."/>
            <person name="Jian J."/>
            <person name="Huang B."/>
            <person name="Shan D."/>
            <person name="Shi M."/>
            <person name="Fang C."/>
            <person name="Yue Y."/>
            <person name="Li F."/>
            <person name="Li D."/>
            <person name="Wei S."/>
            <person name="Han B."/>
            <person name="Jiang C."/>
            <person name="Yin Y."/>
            <person name="Xia T."/>
            <person name="Zhang Z."/>
            <person name="Bennetzen J.L."/>
            <person name="Zhao S."/>
            <person name="Wan X."/>
        </authorList>
    </citation>
    <scope>NUCLEOTIDE SEQUENCE [LARGE SCALE GENOMIC DNA]</scope>
    <source>
        <strain evidence="3">cv. Shuchazao</strain>
        <tissue evidence="2">Leaf</tissue>
    </source>
</reference>
<dbReference type="STRING" id="542762.A0A4S4DQZ3"/>
<dbReference type="GO" id="GO:0005874">
    <property type="term" value="C:microtubule"/>
    <property type="evidence" value="ECO:0007669"/>
    <property type="project" value="TreeGrafter"/>
</dbReference>
<organism evidence="2 3">
    <name type="scientific">Camellia sinensis var. sinensis</name>
    <name type="common">China tea</name>
    <dbReference type="NCBI Taxonomy" id="542762"/>
    <lineage>
        <taxon>Eukaryota</taxon>
        <taxon>Viridiplantae</taxon>
        <taxon>Streptophyta</taxon>
        <taxon>Embryophyta</taxon>
        <taxon>Tracheophyta</taxon>
        <taxon>Spermatophyta</taxon>
        <taxon>Magnoliopsida</taxon>
        <taxon>eudicotyledons</taxon>
        <taxon>Gunneridae</taxon>
        <taxon>Pentapetalae</taxon>
        <taxon>asterids</taxon>
        <taxon>Ericales</taxon>
        <taxon>Theaceae</taxon>
        <taxon>Camellia</taxon>
    </lineage>
</organism>
<dbReference type="AlphaFoldDB" id="A0A4S4DQZ3"/>
<sequence>MVLECWSFRNIGKRFMDIGVSHLQKTEVCCSEGECNGDGDLDLCNCLMEFLILEQHIRTVLPGLKAELNSYLLTVVKELRTYGEAMESKAEQGAILLNILSKYCEAFSAMVDGKSQEMSTKELSGGARIHYIFQSIFVKSLEEVNPCEDFSDEDIRTAIQNATGPRNALFVPEVPFQVLVRRQIARLLDPSLQCLRLVYDELIKMSRACEAMEIRRFPLLRRRLDEVMGKFLRDSVKPAERMIGNIIEIEVL</sequence>
<dbReference type="GO" id="GO:0005737">
    <property type="term" value="C:cytoplasm"/>
    <property type="evidence" value="ECO:0007669"/>
    <property type="project" value="TreeGrafter"/>
</dbReference>
<dbReference type="Proteomes" id="UP000306102">
    <property type="component" value="Unassembled WGS sequence"/>
</dbReference>
<evidence type="ECO:0000313" key="3">
    <source>
        <dbReference type="Proteomes" id="UP000306102"/>
    </source>
</evidence>
<dbReference type="GO" id="GO:0003924">
    <property type="term" value="F:GTPase activity"/>
    <property type="evidence" value="ECO:0007669"/>
    <property type="project" value="TreeGrafter"/>
</dbReference>
<dbReference type="PANTHER" id="PTHR11566:SF84">
    <property type="entry name" value="DYNAMIN-RELATED PROTEIN 3A-LIKE"/>
    <property type="match status" value="1"/>
</dbReference>
<keyword evidence="3" id="KW-1185">Reference proteome</keyword>
<protein>
    <recommendedName>
        <fullName evidence="1">Dynamin stalk domain-containing protein</fullName>
    </recommendedName>
</protein>
<accession>A0A4S4DQZ3</accession>
<evidence type="ECO:0000313" key="2">
    <source>
        <dbReference type="EMBL" id="THG05523.1"/>
    </source>
</evidence>
<dbReference type="GO" id="GO:0008017">
    <property type="term" value="F:microtubule binding"/>
    <property type="evidence" value="ECO:0007669"/>
    <property type="project" value="TreeGrafter"/>
</dbReference>
<comment type="caution">
    <text evidence="2">The sequence shown here is derived from an EMBL/GenBank/DDBJ whole genome shotgun (WGS) entry which is preliminary data.</text>
</comment>
<dbReference type="InterPro" id="IPR000375">
    <property type="entry name" value="Dynamin_stalk"/>
</dbReference>
<dbReference type="InterPro" id="IPR022812">
    <property type="entry name" value="Dynamin"/>
</dbReference>
<dbReference type="EMBL" id="SDRB02010598">
    <property type="protein sequence ID" value="THG05523.1"/>
    <property type="molecule type" value="Genomic_DNA"/>
</dbReference>
<dbReference type="Gene3D" id="1.20.120.1240">
    <property type="entry name" value="Dynamin, middle domain"/>
    <property type="match status" value="1"/>
</dbReference>